<evidence type="ECO:0000313" key="1">
    <source>
        <dbReference type="EMBL" id="PAX54310.1"/>
    </source>
</evidence>
<name>A0A2A2TJZ0_9CYAN</name>
<protein>
    <submittedName>
        <fullName evidence="1">Uncharacterized protein</fullName>
    </submittedName>
</protein>
<dbReference type="OrthoDB" id="9768561at2"/>
<dbReference type="Proteomes" id="UP000218238">
    <property type="component" value="Unassembled WGS sequence"/>
</dbReference>
<organism evidence="1 2">
    <name type="scientific">Brunnivagina elsteri CCALA 953</name>
    <dbReference type="NCBI Taxonomy" id="987040"/>
    <lineage>
        <taxon>Bacteria</taxon>
        <taxon>Bacillati</taxon>
        <taxon>Cyanobacteriota</taxon>
        <taxon>Cyanophyceae</taxon>
        <taxon>Nostocales</taxon>
        <taxon>Calotrichaceae</taxon>
        <taxon>Brunnivagina</taxon>
    </lineage>
</organism>
<dbReference type="AlphaFoldDB" id="A0A2A2TJZ0"/>
<evidence type="ECO:0000313" key="2">
    <source>
        <dbReference type="Proteomes" id="UP000218238"/>
    </source>
</evidence>
<keyword evidence="2" id="KW-1185">Reference proteome</keyword>
<comment type="caution">
    <text evidence="1">The sequence shown here is derived from an EMBL/GenBank/DDBJ whole genome shotgun (WGS) entry which is preliminary data.</text>
</comment>
<dbReference type="EMBL" id="NTFS01000118">
    <property type="protein sequence ID" value="PAX54310.1"/>
    <property type="molecule type" value="Genomic_DNA"/>
</dbReference>
<dbReference type="RefSeq" id="WP_095722023.1">
    <property type="nucleotide sequence ID" value="NZ_NTFS01000118.1"/>
</dbReference>
<reference evidence="1 2" key="1">
    <citation type="submission" date="2017-08" db="EMBL/GenBank/DDBJ databases">
        <title>Draft genome sequence of filamentous cyanobacterium Calothrix elsteri CCALA 953.</title>
        <authorList>
            <person name="Gagunashvili A.N."/>
            <person name="Elster J."/>
            <person name="Andresson O.S."/>
        </authorList>
    </citation>
    <scope>NUCLEOTIDE SEQUENCE [LARGE SCALE GENOMIC DNA]</scope>
    <source>
        <strain evidence="1 2">CCALA 953</strain>
    </source>
</reference>
<proteinExistence type="predicted"/>
<accession>A0A2A2TJZ0</accession>
<gene>
    <name evidence="1" type="ORF">CK510_12530</name>
</gene>
<sequence length="93" mass="9942">MVIVNGQSNVQPYVVNTPGGNYYETIPLLTLGDEVPLLEGDFSNFTASATKTFAFTGIPDGMGIYQLGDKNLVFINHKLSNTSVTDISSTALP</sequence>